<comment type="subcellular location">
    <subcellularLocation>
        <location evidence="1 7">Cell membrane</location>
        <topology evidence="1 7">Multi-pass membrane protein</topology>
    </subcellularLocation>
</comment>
<evidence type="ECO:0000313" key="9">
    <source>
        <dbReference type="EMBL" id="OXY83639.1"/>
    </source>
</evidence>
<dbReference type="AlphaFoldDB" id="A0A233RJS4"/>
<sequence>MSINVISLTHWSRLTSPRSWSKAMTPLLGLTVFLLLWHLLAGQVQTSLGTLPGPVQTGQQLMNLVQEHQRERDREQQFYQRQLDRNQALLAKNPEAEVRMRTFNGRPTFFDQIMTSLKTVAAGFLLATAIAIPAGIALGLNKTLHQAINPLVQLLKPVSPLAWLPLVTIVVSALYVSPDPLLSKSFLISLFTVTLCCLWPTLINTAVGVANLDQDLNNVSKMLRLGNLTHVRKIVLPSAIPMIFTGLRLSLGVAWMVLIAAEMLAQNPGLGKFVWDEFQNGSSDSMARIMVAVVVIGLIGYLLDRLMLGLQQRLSWDKNSNHR</sequence>
<evidence type="ECO:0000313" key="10">
    <source>
        <dbReference type="Proteomes" id="UP000242757"/>
    </source>
</evidence>
<keyword evidence="3" id="KW-1003">Cell membrane</keyword>
<dbReference type="Gene3D" id="1.10.3720.10">
    <property type="entry name" value="MetI-like"/>
    <property type="match status" value="1"/>
</dbReference>
<keyword evidence="4 7" id="KW-0812">Transmembrane</keyword>
<dbReference type="Pfam" id="PF00528">
    <property type="entry name" value="BPD_transp_1"/>
    <property type="match status" value="1"/>
</dbReference>
<comment type="similarity">
    <text evidence="7">Belongs to the binding-protein-dependent transport system permease family.</text>
</comment>
<evidence type="ECO:0000256" key="6">
    <source>
        <dbReference type="ARBA" id="ARBA00023136"/>
    </source>
</evidence>
<evidence type="ECO:0000256" key="3">
    <source>
        <dbReference type="ARBA" id="ARBA00022475"/>
    </source>
</evidence>
<reference evidence="9 10" key="1">
    <citation type="submission" date="2017-08" db="EMBL/GenBank/DDBJ databases">
        <title>A Genome Sequence of Oceanimonas doudoroffii ATCC 27123T.</title>
        <authorList>
            <person name="Brennan M.A."/>
            <person name="Maclea K.S."/>
            <person name="Mcclelland W.D."/>
            <person name="Trachtenberg A.M."/>
        </authorList>
    </citation>
    <scope>NUCLEOTIDE SEQUENCE [LARGE SCALE GENOMIC DNA]</scope>
    <source>
        <strain evidence="9 10">ATCC 27123</strain>
    </source>
</reference>
<dbReference type="GO" id="GO:0055085">
    <property type="term" value="P:transmembrane transport"/>
    <property type="evidence" value="ECO:0007669"/>
    <property type="project" value="InterPro"/>
</dbReference>
<feature type="transmembrane region" description="Helical" evidence="7">
    <location>
        <begin position="190"/>
        <end position="213"/>
    </location>
</feature>
<keyword evidence="6 7" id="KW-0472">Membrane</keyword>
<feature type="domain" description="ABC transmembrane type-1" evidence="8">
    <location>
        <begin position="113"/>
        <end position="307"/>
    </location>
</feature>
<keyword evidence="2 7" id="KW-0813">Transport</keyword>
<dbReference type="RefSeq" id="WP_094200413.1">
    <property type="nucleotide sequence ID" value="NZ_NBIM01000001.1"/>
</dbReference>
<protein>
    <submittedName>
        <fullName evidence="9">Nitrate ABC transporter permease</fullName>
    </submittedName>
</protein>
<feature type="transmembrane region" description="Helical" evidence="7">
    <location>
        <begin position="120"/>
        <end position="140"/>
    </location>
</feature>
<evidence type="ECO:0000256" key="2">
    <source>
        <dbReference type="ARBA" id="ARBA00022448"/>
    </source>
</evidence>
<gene>
    <name evidence="9" type="ORF">B6S08_09205</name>
</gene>
<dbReference type="OrthoDB" id="8138334at2"/>
<dbReference type="InterPro" id="IPR000515">
    <property type="entry name" value="MetI-like"/>
</dbReference>
<name>A0A233RJS4_9GAMM</name>
<dbReference type="GO" id="GO:0005886">
    <property type="term" value="C:plasma membrane"/>
    <property type="evidence" value="ECO:0007669"/>
    <property type="project" value="UniProtKB-SubCell"/>
</dbReference>
<dbReference type="InterPro" id="IPR035906">
    <property type="entry name" value="MetI-like_sf"/>
</dbReference>
<dbReference type="EMBL" id="NBIM01000001">
    <property type="protein sequence ID" value="OXY83639.1"/>
    <property type="molecule type" value="Genomic_DNA"/>
</dbReference>
<organism evidence="9 10">
    <name type="scientific">Oceanimonas doudoroffii</name>
    <dbReference type="NCBI Taxonomy" id="84158"/>
    <lineage>
        <taxon>Bacteria</taxon>
        <taxon>Pseudomonadati</taxon>
        <taxon>Pseudomonadota</taxon>
        <taxon>Gammaproteobacteria</taxon>
        <taxon>Aeromonadales</taxon>
        <taxon>Aeromonadaceae</taxon>
        <taxon>Oceanimonas</taxon>
    </lineage>
</organism>
<evidence type="ECO:0000256" key="5">
    <source>
        <dbReference type="ARBA" id="ARBA00022989"/>
    </source>
</evidence>
<keyword evidence="10" id="KW-1185">Reference proteome</keyword>
<dbReference type="PROSITE" id="PS50928">
    <property type="entry name" value="ABC_TM1"/>
    <property type="match status" value="1"/>
</dbReference>
<dbReference type="Proteomes" id="UP000242757">
    <property type="component" value="Unassembled WGS sequence"/>
</dbReference>
<feature type="transmembrane region" description="Helical" evidence="7">
    <location>
        <begin position="234"/>
        <end position="265"/>
    </location>
</feature>
<comment type="caution">
    <text evidence="9">The sequence shown here is derived from an EMBL/GenBank/DDBJ whole genome shotgun (WGS) entry which is preliminary data.</text>
</comment>
<proteinExistence type="inferred from homology"/>
<evidence type="ECO:0000256" key="1">
    <source>
        <dbReference type="ARBA" id="ARBA00004651"/>
    </source>
</evidence>
<accession>A0A233RJS4</accession>
<evidence type="ECO:0000256" key="4">
    <source>
        <dbReference type="ARBA" id="ARBA00022692"/>
    </source>
</evidence>
<dbReference type="CDD" id="cd06261">
    <property type="entry name" value="TM_PBP2"/>
    <property type="match status" value="1"/>
</dbReference>
<keyword evidence="5 7" id="KW-1133">Transmembrane helix</keyword>
<feature type="transmembrane region" description="Helical" evidence="7">
    <location>
        <begin position="285"/>
        <end position="303"/>
    </location>
</feature>
<feature type="transmembrane region" description="Helical" evidence="7">
    <location>
        <begin position="161"/>
        <end position="178"/>
    </location>
</feature>
<evidence type="ECO:0000259" key="8">
    <source>
        <dbReference type="PROSITE" id="PS50928"/>
    </source>
</evidence>
<dbReference type="PANTHER" id="PTHR30151">
    <property type="entry name" value="ALKANE SULFONATE ABC TRANSPORTER-RELATED, MEMBRANE SUBUNIT"/>
    <property type="match status" value="1"/>
</dbReference>
<dbReference type="SUPFAM" id="SSF161098">
    <property type="entry name" value="MetI-like"/>
    <property type="match status" value="1"/>
</dbReference>
<dbReference type="PANTHER" id="PTHR30151:SF7">
    <property type="entry name" value="NITRATE IMPORT PERMEASE PROTEIN NRTB"/>
    <property type="match status" value="1"/>
</dbReference>
<evidence type="ECO:0000256" key="7">
    <source>
        <dbReference type="RuleBase" id="RU363032"/>
    </source>
</evidence>